<comment type="caution">
    <text evidence="2">The sequence shown here is derived from an EMBL/GenBank/DDBJ whole genome shotgun (WGS) entry which is preliminary data.</text>
</comment>
<proteinExistence type="predicted"/>
<feature type="region of interest" description="Disordered" evidence="1">
    <location>
        <begin position="44"/>
        <end position="64"/>
    </location>
</feature>
<dbReference type="Proteomes" id="UP000248706">
    <property type="component" value="Unassembled WGS sequence"/>
</dbReference>
<evidence type="ECO:0000313" key="3">
    <source>
        <dbReference type="Proteomes" id="UP000248706"/>
    </source>
</evidence>
<dbReference type="AlphaFoldDB" id="A0A328VTQ1"/>
<organism evidence="2 3">
    <name type="scientific">Thermogemmatispora tikiterensis</name>
    <dbReference type="NCBI Taxonomy" id="1825093"/>
    <lineage>
        <taxon>Bacteria</taxon>
        <taxon>Bacillati</taxon>
        <taxon>Chloroflexota</taxon>
        <taxon>Ktedonobacteria</taxon>
        <taxon>Thermogemmatisporales</taxon>
        <taxon>Thermogemmatisporaceae</taxon>
        <taxon>Thermogemmatispora</taxon>
    </lineage>
</organism>
<protein>
    <submittedName>
        <fullName evidence="2">Uncharacterized protein</fullName>
    </submittedName>
</protein>
<evidence type="ECO:0000313" key="2">
    <source>
        <dbReference type="EMBL" id="RAQ97495.1"/>
    </source>
</evidence>
<reference evidence="2 3" key="1">
    <citation type="submission" date="2016-08" db="EMBL/GenBank/DDBJ databases">
        <title>Analysis of Carbohydrate Active Enzymes in Thermogemmatispora T81 Reveals Carbohydrate Degradation Ability.</title>
        <authorList>
            <person name="Tomazini A."/>
            <person name="Lal S."/>
            <person name="Stott M."/>
            <person name="Henrissat B."/>
            <person name="Polikarpov I."/>
            <person name="Sparling R."/>
            <person name="Levin D.B."/>
        </authorList>
    </citation>
    <scope>NUCLEOTIDE SEQUENCE [LARGE SCALE GENOMIC DNA]</scope>
    <source>
        <strain evidence="2 3">T81</strain>
    </source>
</reference>
<dbReference type="OrthoDB" id="144170at2"/>
<name>A0A328VTQ1_9CHLR</name>
<sequence>MQVCKRLTLFLLLFLMLWGGMALVLSWPGRLGLVGLAGASAPPSAGSQAPGRVPGTPASTSALHRVQGPPTIGRAQVDRLLCQQQSPACGTGTALYDDMAQAGINPAFALAVFWHESRFGRLGVARATHSLGNIRCAGWSRCLDGYRWYPDWPASYEDFAVLMTREYFPRGLVTVEQILPVYAPAGDNNDPAAYISDVVTLMQHWSNQP</sequence>
<dbReference type="RefSeq" id="WP_112431905.1">
    <property type="nucleotide sequence ID" value="NZ_MCIF01000002.1"/>
</dbReference>
<evidence type="ECO:0000256" key="1">
    <source>
        <dbReference type="SAM" id="MobiDB-lite"/>
    </source>
</evidence>
<keyword evidence="3" id="KW-1185">Reference proteome</keyword>
<accession>A0A328VTQ1</accession>
<gene>
    <name evidence="2" type="ORF">A4R35_18305</name>
</gene>
<dbReference type="EMBL" id="MCIF01000002">
    <property type="protein sequence ID" value="RAQ97495.1"/>
    <property type="molecule type" value="Genomic_DNA"/>
</dbReference>